<evidence type="ECO:0000259" key="8">
    <source>
        <dbReference type="PROSITE" id="PS50975"/>
    </source>
</evidence>
<sequence length="646" mass="71207">MSKPIFDKVLIANRGEIACRVMKSCQLLGIKTVAVYSTADEQAKHVQMADEGVCIGPPASNESYLCIDKIVDACKKTGAQAVHPGYGFLSENGDFQSALAKANIIFVGPDAHSIQAMGDKIESKRLARDAGVTCIPGFIGEVKSHEDVLKFANEVSYPVMIKASGGGGGKGMRVAYNDKECVEFFDLCREEAKAAFNSDKMLVEKFIENPRHIEVQIIADRKGNTLYLPERECSIQRRNQKVIEEAPSVLLDPATRKAMGEEAVAMARAVQYVSAGTVENVVNPDKQFYFLEMNTRLQVEHPITEEITGVDLVEQMLRAAADLPLSITQDDIKINGHATECRVYAEDPTKNYFPSIGRLSMYQEPVGPGVRCDSGIIEGSQISVFYDPLICKLSTWGKDRAESIERMEKALDQYVIRGLRHNICLLRDVVTEPRYQAGTLTTNFLVEQYPGGFTKTDLTAEEKVTMYQAAAAIHVKREQLHYTQGGESEGQFYVSVGPKQDDEHPVFVRRVGENSFEIGATKAGPLKKVEVEWTVNFPIIVVRDGVKETFLQFWGTNEVSYGIQMKGTTFNVNVLNDLQSVLNQFVPEVQEGVNAKQVLSPMPGVIVGIKVAVGDKVVAGQEILTLEAMKMRNKIHAAADGTVNGY</sequence>
<dbReference type="Pfam" id="PF02786">
    <property type="entry name" value="CPSase_L_D2"/>
    <property type="match status" value="1"/>
</dbReference>
<feature type="domain" description="Lipoyl-binding" evidence="7">
    <location>
        <begin position="588"/>
        <end position="646"/>
    </location>
</feature>
<dbReference type="InterPro" id="IPR011764">
    <property type="entry name" value="Biotin_carboxylation_dom"/>
</dbReference>
<reference evidence="10 11" key="1">
    <citation type="journal article" date="2013" name="PLoS ONE">
        <title>Predicting the Proteins of Angomonas deanei, Strigomonas culicis and Their Respective Endosymbionts Reveals New Aspects of the Trypanosomatidae Family.</title>
        <authorList>
            <person name="Motta M.C."/>
            <person name="Martins A.C."/>
            <person name="de Souza S.S."/>
            <person name="Catta-Preta C.M."/>
            <person name="Silva R."/>
            <person name="Klein C.C."/>
            <person name="de Almeida L.G."/>
            <person name="de Lima Cunha O."/>
            <person name="Ciapina L.P."/>
            <person name="Brocchi M."/>
            <person name="Colabardini A.C."/>
            <person name="de Araujo Lima B."/>
            <person name="Machado C.R."/>
            <person name="de Almeida Soares C.M."/>
            <person name="Probst C.M."/>
            <person name="de Menezes C.B."/>
            <person name="Thompson C.E."/>
            <person name="Bartholomeu D.C."/>
            <person name="Gradia D.F."/>
            <person name="Pavoni D.P."/>
            <person name="Grisard E.C."/>
            <person name="Fantinatti-Garboggini F."/>
            <person name="Marchini F.K."/>
            <person name="Rodrigues-Luiz G.F."/>
            <person name="Wagner G."/>
            <person name="Goldman G.H."/>
            <person name="Fietto J.L."/>
            <person name="Elias M.C."/>
            <person name="Goldman M.H."/>
            <person name="Sagot M.F."/>
            <person name="Pereira M."/>
            <person name="Stoco P.H."/>
            <person name="de Mendonca-Neto R.P."/>
            <person name="Teixeira S.M."/>
            <person name="Maciel T.E."/>
            <person name="de Oliveira Mendes T.A."/>
            <person name="Urmenyi T.P."/>
            <person name="de Souza W."/>
            <person name="Schenkman S."/>
            <person name="de Vasconcelos A.T."/>
        </authorList>
    </citation>
    <scope>NUCLEOTIDE SEQUENCE [LARGE SCALE GENOMIC DNA]</scope>
</reference>
<dbReference type="OrthoDB" id="196847at2759"/>
<dbReference type="GO" id="GO:0046872">
    <property type="term" value="F:metal ion binding"/>
    <property type="evidence" value="ECO:0007669"/>
    <property type="project" value="UniProtKB-KW"/>
</dbReference>
<dbReference type="GO" id="GO:0016042">
    <property type="term" value="P:lipid catabolic process"/>
    <property type="evidence" value="ECO:0007669"/>
    <property type="project" value="UniProtKB-KW"/>
</dbReference>
<dbReference type="InterPro" id="IPR050856">
    <property type="entry name" value="Biotin_carboxylase_complex"/>
</dbReference>
<evidence type="ECO:0000256" key="2">
    <source>
        <dbReference type="ARBA" id="ARBA00022598"/>
    </source>
</evidence>
<keyword evidence="4 6" id="KW-0067">ATP-binding</keyword>
<dbReference type="CDD" id="cd06850">
    <property type="entry name" value="biotinyl_domain"/>
    <property type="match status" value="1"/>
</dbReference>
<dbReference type="InterPro" id="IPR016185">
    <property type="entry name" value="PreATP-grasp_dom_sf"/>
</dbReference>
<feature type="domain" description="Biotin carboxylation" evidence="9">
    <location>
        <begin position="5"/>
        <end position="450"/>
    </location>
</feature>
<dbReference type="NCBIfam" id="NF006367">
    <property type="entry name" value="PRK08591.1"/>
    <property type="match status" value="1"/>
</dbReference>
<proteinExistence type="predicted"/>
<dbReference type="SUPFAM" id="SSF56059">
    <property type="entry name" value="Glutathione synthetase ATP-binding domain-like"/>
    <property type="match status" value="1"/>
</dbReference>
<dbReference type="PROSITE" id="PS00867">
    <property type="entry name" value="CPSASE_2"/>
    <property type="match status" value="1"/>
</dbReference>
<dbReference type="Pfam" id="PF02785">
    <property type="entry name" value="Biotin_carb_C"/>
    <property type="match status" value="1"/>
</dbReference>
<evidence type="ECO:0000259" key="9">
    <source>
        <dbReference type="PROSITE" id="PS50979"/>
    </source>
</evidence>
<dbReference type="GO" id="GO:0005524">
    <property type="term" value="F:ATP binding"/>
    <property type="evidence" value="ECO:0007669"/>
    <property type="project" value="UniProtKB-UniRule"/>
</dbReference>
<evidence type="ECO:0000256" key="5">
    <source>
        <dbReference type="ARBA" id="ARBA00023267"/>
    </source>
</evidence>
<accession>S9UG86</accession>
<dbReference type="Pfam" id="PF00289">
    <property type="entry name" value="Biotin_carb_N"/>
    <property type="match status" value="1"/>
</dbReference>
<dbReference type="PROSITE" id="PS00188">
    <property type="entry name" value="BIOTIN"/>
    <property type="match status" value="1"/>
</dbReference>
<organism evidence="10 11">
    <name type="scientific">Strigomonas culicis</name>
    <dbReference type="NCBI Taxonomy" id="28005"/>
    <lineage>
        <taxon>Eukaryota</taxon>
        <taxon>Discoba</taxon>
        <taxon>Euglenozoa</taxon>
        <taxon>Kinetoplastea</taxon>
        <taxon>Metakinetoplastina</taxon>
        <taxon>Trypanosomatida</taxon>
        <taxon>Trypanosomatidae</taxon>
        <taxon>Strigomonadinae</taxon>
        <taxon>Strigomonas</taxon>
    </lineage>
</organism>
<evidence type="ECO:0000313" key="10">
    <source>
        <dbReference type="EMBL" id="EPY27948.1"/>
    </source>
</evidence>
<dbReference type="SMART" id="SM00878">
    <property type="entry name" value="Biotin_carb_C"/>
    <property type="match status" value="1"/>
</dbReference>
<evidence type="ECO:0000256" key="1">
    <source>
        <dbReference type="ARBA" id="ARBA00001953"/>
    </source>
</evidence>
<dbReference type="FunFam" id="3.30.1490.20:FF:000003">
    <property type="entry name" value="acetyl-CoA carboxylase isoform X1"/>
    <property type="match status" value="1"/>
</dbReference>
<dbReference type="FunFam" id="3.40.50.20:FF:000010">
    <property type="entry name" value="Propionyl-CoA carboxylase subunit alpha"/>
    <property type="match status" value="1"/>
</dbReference>
<keyword evidence="3 6" id="KW-0547">Nucleotide-binding</keyword>
<dbReference type="Pfam" id="PF00364">
    <property type="entry name" value="Biotin_lipoyl"/>
    <property type="match status" value="1"/>
</dbReference>
<dbReference type="PANTHER" id="PTHR18866:SF33">
    <property type="entry name" value="METHYLCROTONOYL-COA CARBOXYLASE SUBUNIT ALPHA, MITOCHONDRIAL-RELATED"/>
    <property type="match status" value="1"/>
</dbReference>
<name>S9UG86_9TRYP</name>
<dbReference type="FunFam" id="3.30.470.20:FF:000028">
    <property type="entry name" value="Methylcrotonoyl-CoA carboxylase subunit alpha, mitochondrial"/>
    <property type="match status" value="1"/>
</dbReference>
<dbReference type="InterPro" id="IPR001882">
    <property type="entry name" value="Biotin_BS"/>
</dbReference>
<evidence type="ECO:0000259" key="7">
    <source>
        <dbReference type="PROSITE" id="PS50968"/>
    </source>
</evidence>
<dbReference type="Gene3D" id="2.40.50.100">
    <property type="match status" value="1"/>
</dbReference>
<dbReference type="InterPro" id="IPR005482">
    <property type="entry name" value="Biotin_COase_C"/>
</dbReference>
<gene>
    <name evidence="10" type="ORF">STCU_05389</name>
</gene>
<dbReference type="GO" id="GO:0004658">
    <property type="term" value="F:propionyl-CoA carboxylase activity"/>
    <property type="evidence" value="ECO:0007669"/>
    <property type="project" value="UniProtKB-EC"/>
</dbReference>
<dbReference type="Proteomes" id="UP000015354">
    <property type="component" value="Unassembled WGS sequence"/>
</dbReference>
<feature type="domain" description="ATP-grasp" evidence="8">
    <location>
        <begin position="124"/>
        <end position="321"/>
    </location>
</feature>
<dbReference type="GO" id="GO:0005739">
    <property type="term" value="C:mitochondrion"/>
    <property type="evidence" value="ECO:0007669"/>
    <property type="project" value="TreeGrafter"/>
</dbReference>
<dbReference type="InterPro" id="IPR000089">
    <property type="entry name" value="Biotin_lipoyl"/>
</dbReference>
<dbReference type="Gene3D" id="3.30.470.20">
    <property type="entry name" value="ATP-grasp fold, B domain"/>
    <property type="match status" value="1"/>
</dbReference>
<dbReference type="EMBL" id="ATMH01005389">
    <property type="protein sequence ID" value="EPY27948.1"/>
    <property type="molecule type" value="Genomic_DNA"/>
</dbReference>
<dbReference type="AlphaFoldDB" id="S9UG86"/>
<evidence type="ECO:0000256" key="3">
    <source>
        <dbReference type="ARBA" id="ARBA00022741"/>
    </source>
</evidence>
<dbReference type="PANTHER" id="PTHR18866">
    <property type="entry name" value="CARBOXYLASE:PYRUVATE/ACETYL-COA/PROPIONYL-COA CARBOXYLASE"/>
    <property type="match status" value="1"/>
</dbReference>
<dbReference type="InterPro" id="IPR011761">
    <property type="entry name" value="ATP-grasp"/>
</dbReference>
<dbReference type="UniPathway" id="UPA00945">
    <property type="reaction ID" value="UER00908"/>
</dbReference>
<protein>
    <submittedName>
        <fullName evidence="10">Propionyl-CoA carboxylase alpha chain</fullName>
    </submittedName>
</protein>
<dbReference type="InterPro" id="IPR011054">
    <property type="entry name" value="Rudment_hybrid_motif"/>
</dbReference>
<dbReference type="PROSITE" id="PS50979">
    <property type="entry name" value="BC"/>
    <property type="match status" value="1"/>
</dbReference>
<dbReference type="SUPFAM" id="SSF52440">
    <property type="entry name" value="PreATP-grasp domain"/>
    <property type="match status" value="1"/>
</dbReference>
<keyword evidence="5" id="KW-0092">Biotin</keyword>
<dbReference type="InterPro" id="IPR005479">
    <property type="entry name" value="CPAse_ATP-bd"/>
</dbReference>
<keyword evidence="2" id="KW-0436">Ligase</keyword>
<comment type="caution">
    <text evidence="10">The sequence shown here is derived from an EMBL/GenBank/DDBJ whole genome shotgun (WGS) entry which is preliminary data.</text>
</comment>
<dbReference type="InterPro" id="IPR005481">
    <property type="entry name" value="BC-like_N"/>
</dbReference>
<dbReference type="PROSITE" id="PS50968">
    <property type="entry name" value="BIOTINYL_LIPOYL"/>
    <property type="match status" value="1"/>
</dbReference>
<dbReference type="InterPro" id="IPR011053">
    <property type="entry name" value="Single_hybrid_motif"/>
</dbReference>
<dbReference type="SUPFAM" id="SSF51230">
    <property type="entry name" value="Single hybrid motif"/>
    <property type="match status" value="1"/>
</dbReference>
<keyword evidence="11" id="KW-1185">Reference proteome</keyword>
<comment type="cofactor">
    <cofactor evidence="1">
        <name>biotin</name>
        <dbReference type="ChEBI" id="CHEBI:57586"/>
    </cofactor>
</comment>
<evidence type="ECO:0000313" key="11">
    <source>
        <dbReference type="Proteomes" id="UP000015354"/>
    </source>
</evidence>
<dbReference type="PROSITE" id="PS00866">
    <property type="entry name" value="CPSASE_1"/>
    <property type="match status" value="1"/>
</dbReference>
<dbReference type="SUPFAM" id="SSF51246">
    <property type="entry name" value="Rudiment single hybrid motif"/>
    <property type="match status" value="1"/>
</dbReference>
<evidence type="ECO:0000256" key="4">
    <source>
        <dbReference type="ARBA" id="ARBA00022840"/>
    </source>
</evidence>
<evidence type="ECO:0000256" key="6">
    <source>
        <dbReference type="PROSITE-ProRule" id="PRU00409"/>
    </source>
</evidence>
<dbReference type="PROSITE" id="PS50975">
    <property type="entry name" value="ATP_GRASP"/>
    <property type="match status" value="1"/>
</dbReference>